<gene>
    <name evidence="2" type="ORF">GCM10009545_34010</name>
    <name evidence="3" type="ORF">GCM10011581_30920</name>
</gene>
<keyword evidence="5" id="KW-1185">Reference proteome</keyword>
<dbReference type="Proteomes" id="UP001500220">
    <property type="component" value="Unassembled WGS sequence"/>
</dbReference>
<reference evidence="3" key="3">
    <citation type="submission" date="2020-09" db="EMBL/GenBank/DDBJ databases">
        <authorList>
            <person name="Sun Q."/>
            <person name="Zhou Y."/>
        </authorList>
    </citation>
    <scope>NUCLEOTIDE SEQUENCE</scope>
    <source>
        <strain evidence="3">CGMCC 4.7206</strain>
    </source>
</reference>
<dbReference type="RefSeq" id="WP_188988216.1">
    <property type="nucleotide sequence ID" value="NZ_BAAAHC010000013.1"/>
</dbReference>
<accession>A0A917JXN6</accession>
<evidence type="ECO:0000313" key="3">
    <source>
        <dbReference type="EMBL" id="GGI91621.1"/>
    </source>
</evidence>
<dbReference type="Proteomes" id="UP000597989">
    <property type="component" value="Unassembled WGS sequence"/>
</dbReference>
<protein>
    <submittedName>
        <fullName evidence="3">Uncharacterized protein</fullName>
    </submittedName>
</protein>
<feature type="compositionally biased region" description="Basic and acidic residues" evidence="1">
    <location>
        <begin position="60"/>
        <end position="74"/>
    </location>
</feature>
<dbReference type="EMBL" id="BMMT01000010">
    <property type="protein sequence ID" value="GGI91621.1"/>
    <property type="molecule type" value="Genomic_DNA"/>
</dbReference>
<dbReference type="AlphaFoldDB" id="A0A917JXN6"/>
<reference evidence="2" key="4">
    <citation type="submission" date="2023-12" db="EMBL/GenBank/DDBJ databases">
        <authorList>
            <person name="Sun Q."/>
            <person name="Inoue M."/>
        </authorList>
    </citation>
    <scope>NUCLEOTIDE SEQUENCE</scope>
    <source>
        <strain evidence="2">JCM 10664</strain>
    </source>
</reference>
<reference evidence="3 4" key="1">
    <citation type="journal article" date="2014" name="Int. J. Syst. Evol. Microbiol.">
        <title>Complete genome sequence of Corynebacterium casei LMG S-19264T (=DSM 44701T), isolated from a smear-ripened cheese.</title>
        <authorList>
            <consortium name="US DOE Joint Genome Institute (JGI-PGF)"/>
            <person name="Walter F."/>
            <person name="Albersmeier A."/>
            <person name="Kalinowski J."/>
            <person name="Ruckert C."/>
        </authorList>
    </citation>
    <scope>NUCLEOTIDE SEQUENCE [LARGE SCALE GENOMIC DNA]</scope>
    <source>
        <strain evidence="3 4">CGMCC 4.7206</strain>
    </source>
</reference>
<sequence>MEQENSLSAEWYQHASSPPANDSFVGVGDLLQGEALGDVDAQGADGSGGGQVSGSLPLGGDREVVDADQAQREG</sequence>
<feature type="region of interest" description="Disordered" evidence="1">
    <location>
        <begin position="1"/>
        <end position="74"/>
    </location>
</feature>
<organism evidence="3 4">
    <name type="scientific">Saccharopolyspora thermophila</name>
    <dbReference type="NCBI Taxonomy" id="89367"/>
    <lineage>
        <taxon>Bacteria</taxon>
        <taxon>Bacillati</taxon>
        <taxon>Actinomycetota</taxon>
        <taxon>Actinomycetes</taxon>
        <taxon>Pseudonocardiales</taxon>
        <taxon>Pseudonocardiaceae</taxon>
        <taxon>Saccharopolyspora</taxon>
    </lineage>
</organism>
<evidence type="ECO:0000313" key="2">
    <source>
        <dbReference type="EMBL" id="GAA0528855.1"/>
    </source>
</evidence>
<evidence type="ECO:0000313" key="4">
    <source>
        <dbReference type="Proteomes" id="UP000597989"/>
    </source>
</evidence>
<reference evidence="2 5" key="2">
    <citation type="journal article" date="2019" name="Int. J. Syst. Evol. Microbiol.">
        <title>The Global Catalogue of Microorganisms (GCM) 10K type strain sequencing project: providing services to taxonomists for standard genome sequencing and annotation.</title>
        <authorList>
            <consortium name="The Broad Institute Genomics Platform"/>
            <consortium name="The Broad Institute Genome Sequencing Center for Infectious Disease"/>
            <person name="Wu L."/>
            <person name="Ma J."/>
        </authorList>
    </citation>
    <scope>NUCLEOTIDE SEQUENCE [LARGE SCALE GENOMIC DNA]</scope>
    <source>
        <strain evidence="2 5">JCM 10664</strain>
    </source>
</reference>
<name>A0A917JXN6_9PSEU</name>
<comment type="caution">
    <text evidence="3">The sequence shown here is derived from an EMBL/GenBank/DDBJ whole genome shotgun (WGS) entry which is preliminary data.</text>
</comment>
<proteinExistence type="predicted"/>
<evidence type="ECO:0000256" key="1">
    <source>
        <dbReference type="SAM" id="MobiDB-lite"/>
    </source>
</evidence>
<evidence type="ECO:0000313" key="5">
    <source>
        <dbReference type="Proteomes" id="UP001500220"/>
    </source>
</evidence>
<feature type="compositionally biased region" description="Polar residues" evidence="1">
    <location>
        <begin position="1"/>
        <end position="20"/>
    </location>
</feature>
<dbReference type="EMBL" id="BAAAHC010000013">
    <property type="protein sequence ID" value="GAA0528855.1"/>
    <property type="molecule type" value="Genomic_DNA"/>
</dbReference>